<dbReference type="HOGENOM" id="CLU_2732653_0_0_3"/>
<dbReference type="RefSeq" id="WP_015158961.1">
    <property type="nucleotide sequence ID" value="NC_019697.1"/>
</dbReference>
<evidence type="ECO:0000313" key="1">
    <source>
        <dbReference type="EMBL" id="AFY92786.1"/>
    </source>
</evidence>
<dbReference type="AlphaFoldDB" id="K9UEF9"/>
<dbReference type="Proteomes" id="UP000010366">
    <property type="component" value="Chromosome"/>
</dbReference>
<sequence length="71" mass="8441">MGRITSQLTVVDRRPLLQEALARWRDRQSLSIEDKQSLLYYVREPEGLGVLKAYTSPEQEQQFQTWLIEKF</sequence>
<dbReference type="STRING" id="1173020.Cha6605_1641"/>
<name>K9UEF9_CHAP6</name>
<reference evidence="1 2" key="1">
    <citation type="submission" date="2012-05" db="EMBL/GenBank/DDBJ databases">
        <title>Finished chromosome of genome of Chamaesiphon sp. PCC 6605.</title>
        <authorList>
            <consortium name="US DOE Joint Genome Institute"/>
            <person name="Gugger M."/>
            <person name="Coursin T."/>
            <person name="Rippka R."/>
            <person name="Tandeau De Marsac N."/>
            <person name="Huntemann M."/>
            <person name="Wei C.-L."/>
            <person name="Han J."/>
            <person name="Detter J.C."/>
            <person name="Han C."/>
            <person name="Tapia R."/>
            <person name="Chen A."/>
            <person name="Kyrpides N."/>
            <person name="Mavromatis K."/>
            <person name="Markowitz V."/>
            <person name="Szeto E."/>
            <person name="Ivanova N."/>
            <person name="Pagani I."/>
            <person name="Pati A."/>
            <person name="Goodwin L."/>
            <person name="Nordberg H.P."/>
            <person name="Cantor M.N."/>
            <person name="Hua S.X."/>
            <person name="Woyke T."/>
            <person name="Kerfeld C.A."/>
        </authorList>
    </citation>
    <scope>NUCLEOTIDE SEQUENCE [LARGE SCALE GENOMIC DNA]</scope>
    <source>
        <strain evidence="2">ATCC 27169 / PCC 6605</strain>
    </source>
</reference>
<evidence type="ECO:0000313" key="2">
    <source>
        <dbReference type="Proteomes" id="UP000010366"/>
    </source>
</evidence>
<keyword evidence="2" id="KW-1185">Reference proteome</keyword>
<organism evidence="1 2">
    <name type="scientific">Chamaesiphon minutus (strain ATCC 27169 / PCC 6605)</name>
    <dbReference type="NCBI Taxonomy" id="1173020"/>
    <lineage>
        <taxon>Bacteria</taxon>
        <taxon>Bacillati</taxon>
        <taxon>Cyanobacteriota</taxon>
        <taxon>Cyanophyceae</taxon>
        <taxon>Gomontiellales</taxon>
        <taxon>Chamaesiphonaceae</taxon>
        <taxon>Chamaesiphon</taxon>
    </lineage>
</organism>
<proteinExistence type="predicted"/>
<accession>K9UEF9</accession>
<dbReference type="KEGG" id="cmp:Cha6605_1641"/>
<dbReference type="EMBL" id="CP003600">
    <property type="protein sequence ID" value="AFY92786.1"/>
    <property type="molecule type" value="Genomic_DNA"/>
</dbReference>
<protein>
    <submittedName>
        <fullName evidence="1">Uncharacterized protein</fullName>
    </submittedName>
</protein>
<gene>
    <name evidence="1" type="ORF">Cha6605_1641</name>
</gene>